<dbReference type="GO" id="GO:0070877">
    <property type="term" value="C:microprocessor complex"/>
    <property type="evidence" value="ECO:0007669"/>
    <property type="project" value="TreeGrafter"/>
</dbReference>
<dbReference type="InParanoid" id="A0A6J2VNX3"/>
<dbReference type="RefSeq" id="XP_030633499.1">
    <property type="nucleotide sequence ID" value="XM_030777639.1"/>
</dbReference>
<evidence type="ECO:0000256" key="2">
    <source>
        <dbReference type="ARBA" id="ARBA00022722"/>
    </source>
</evidence>
<evidence type="ECO:0000256" key="4">
    <source>
        <dbReference type="ARBA" id="ARBA00022801"/>
    </source>
</evidence>
<dbReference type="GO" id="GO:0004525">
    <property type="term" value="F:ribonuclease III activity"/>
    <property type="evidence" value="ECO:0007669"/>
    <property type="project" value="InterPro"/>
</dbReference>
<reference evidence="18" key="1">
    <citation type="submission" date="2025-08" db="UniProtKB">
        <authorList>
            <consortium name="RefSeq"/>
        </authorList>
    </citation>
    <scope>IDENTIFICATION</scope>
</reference>
<evidence type="ECO:0000256" key="9">
    <source>
        <dbReference type="ARBA" id="ARBA00023274"/>
    </source>
</evidence>
<keyword evidence="9" id="KW-0687">Ribonucleoprotein</keyword>
<dbReference type="FunFam" id="3.30.160.20:FF:000037">
    <property type="entry name" value="39S ribosomal protein L44, mitochondrial"/>
    <property type="match status" value="1"/>
</dbReference>
<dbReference type="FunCoup" id="A0A6J2VNX3">
    <property type="interactions" value="1219"/>
</dbReference>
<feature type="region of interest" description="Disordered" evidence="14">
    <location>
        <begin position="309"/>
        <end position="333"/>
    </location>
</feature>
<evidence type="ECO:0000256" key="7">
    <source>
        <dbReference type="ARBA" id="ARBA00022980"/>
    </source>
</evidence>
<evidence type="ECO:0000256" key="6">
    <source>
        <dbReference type="ARBA" id="ARBA00022946"/>
    </source>
</evidence>
<dbReference type="CTD" id="65080"/>
<evidence type="ECO:0000313" key="17">
    <source>
        <dbReference type="Proteomes" id="UP000504632"/>
    </source>
</evidence>
<feature type="domain" description="Large ribosomal subunit protein mL44 endonuclease" evidence="16">
    <location>
        <begin position="65"/>
        <end position="200"/>
    </location>
</feature>
<dbReference type="Pfam" id="PF22935">
    <property type="entry name" value="RM44_endonuclase"/>
    <property type="match status" value="1"/>
</dbReference>
<dbReference type="Pfam" id="PF22892">
    <property type="entry name" value="DSRM_MRPL44"/>
    <property type="match status" value="1"/>
</dbReference>
<keyword evidence="3" id="KW-0255">Endonuclease</keyword>
<dbReference type="InterPro" id="IPR044444">
    <property type="entry name" value="Ribosomal_mL44_DSRM_metazoa"/>
</dbReference>
<dbReference type="SUPFAM" id="SSF54768">
    <property type="entry name" value="dsRNA-binding domain-like"/>
    <property type="match status" value="1"/>
</dbReference>
<dbReference type="GO" id="GO:0005743">
    <property type="term" value="C:mitochondrial inner membrane"/>
    <property type="evidence" value="ECO:0007669"/>
    <property type="project" value="UniProtKB-ARBA"/>
</dbReference>
<proteinExistence type="inferred from homology"/>
<keyword evidence="5" id="KW-0694">RNA-binding</keyword>
<protein>
    <recommendedName>
        <fullName evidence="11">Large ribosomal subunit protein mL44</fullName>
    </recommendedName>
    <alternativeName>
        <fullName evidence="13">39S ribosomal protein L44, mitochondrial</fullName>
    </alternativeName>
</protein>
<evidence type="ECO:0000256" key="13">
    <source>
        <dbReference type="ARBA" id="ARBA00083955"/>
    </source>
</evidence>
<dbReference type="GO" id="GO:0006396">
    <property type="term" value="P:RNA processing"/>
    <property type="evidence" value="ECO:0007669"/>
    <property type="project" value="InterPro"/>
</dbReference>
<dbReference type="Gene3D" id="1.10.1520.10">
    <property type="entry name" value="Ribonuclease III domain"/>
    <property type="match status" value="1"/>
</dbReference>
<organism evidence="17 18">
    <name type="scientific">Chanos chanos</name>
    <name type="common">Milkfish</name>
    <name type="synonym">Mugil chanos</name>
    <dbReference type="NCBI Taxonomy" id="29144"/>
    <lineage>
        <taxon>Eukaryota</taxon>
        <taxon>Metazoa</taxon>
        <taxon>Chordata</taxon>
        <taxon>Craniata</taxon>
        <taxon>Vertebrata</taxon>
        <taxon>Euteleostomi</taxon>
        <taxon>Actinopterygii</taxon>
        <taxon>Neopterygii</taxon>
        <taxon>Teleostei</taxon>
        <taxon>Ostariophysi</taxon>
        <taxon>Gonorynchiformes</taxon>
        <taxon>Chanidae</taxon>
        <taxon>Chanos</taxon>
    </lineage>
</organism>
<keyword evidence="4" id="KW-0378">Hydrolase</keyword>
<comment type="function">
    <text evidence="12">Component of the 39S subunit of mitochondrial ribosome. May have a function in the assembly/stability of nascent mitochondrial polypeptides exiting the ribosome.</text>
</comment>
<evidence type="ECO:0000259" key="15">
    <source>
        <dbReference type="Pfam" id="PF22892"/>
    </source>
</evidence>
<feature type="domain" description="Large ribosomal subunit protein mL44 dsRNA binding" evidence="15">
    <location>
        <begin position="230"/>
        <end position="318"/>
    </location>
</feature>
<evidence type="ECO:0000256" key="1">
    <source>
        <dbReference type="ARBA" id="ARBA00004173"/>
    </source>
</evidence>
<keyword evidence="7" id="KW-0689">Ribosomal protein</keyword>
<evidence type="ECO:0000259" key="16">
    <source>
        <dbReference type="Pfam" id="PF22935"/>
    </source>
</evidence>
<dbReference type="GO" id="GO:0003725">
    <property type="term" value="F:double-stranded RNA binding"/>
    <property type="evidence" value="ECO:0007669"/>
    <property type="project" value="InterPro"/>
</dbReference>
<keyword evidence="17" id="KW-1185">Reference proteome</keyword>
<evidence type="ECO:0000256" key="10">
    <source>
        <dbReference type="ARBA" id="ARBA00024034"/>
    </source>
</evidence>
<keyword evidence="2" id="KW-0540">Nuclease</keyword>
<dbReference type="OrthoDB" id="444135at2759"/>
<dbReference type="CDD" id="cd19874">
    <property type="entry name" value="DSRM_MRPL44"/>
    <property type="match status" value="1"/>
</dbReference>
<comment type="subcellular location">
    <subcellularLocation>
        <location evidence="1">Mitochondrion</location>
    </subcellularLocation>
</comment>
<dbReference type="AlphaFoldDB" id="A0A6J2VNX3"/>
<dbReference type="InterPro" id="IPR036389">
    <property type="entry name" value="RNase_III_sf"/>
</dbReference>
<evidence type="ECO:0000256" key="11">
    <source>
        <dbReference type="ARBA" id="ARBA00035187"/>
    </source>
</evidence>
<evidence type="ECO:0000313" key="18">
    <source>
        <dbReference type="RefSeq" id="XP_030633499.1"/>
    </source>
</evidence>
<keyword evidence="8" id="KW-0496">Mitochondrion</keyword>
<dbReference type="GeneID" id="115814704"/>
<name>A0A6J2VNX3_CHACN</name>
<evidence type="ECO:0000256" key="3">
    <source>
        <dbReference type="ARBA" id="ARBA00022759"/>
    </source>
</evidence>
<comment type="similarity">
    <text evidence="10">Belongs to the ribonuclease III family. Mitochondrion-specific ribosomal protein mL44 subfamily.</text>
</comment>
<dbReference type="SUPFAM" id="SSF69065">
    <property type="entry name" value="RNase III domain-like"/>
    <property type="match status" value="1"/>
</dbReference>
<gene>
    <name evidence="18" type="primary">mrpl44</name>
</gene>
<sequence length="333" mass="36899">MASGIAGRGVLTLGIHYQHVCRTVLLTQTREKKRWMKAYTLLMARLRKVEGPPPPKPRSQQPNWDYHAEVEAFSARLQEKFSVDLLKTAFVNPCYIRSEEERRSMLGLDSNVAALNLKDNIELQKQGLEFTRGFLTDWCKGSYPSLPEEGVAAVVGHLTGSEVMCYVARNLAVEDLTMSAEFPVPDDVLHGTFCAVIGALCESSGPERAGLFIRDFLITQLIGKDLFDMWTVVNPMGLLVEELTRRGVALPEPRLIRSAGASTVLPLYFVGLYCDKRLLAEGPGETVLAAEEEAARVALRKLYGYTENRRPQDFSAPRQQPPAPATQALSSSS</sequence>
<dbReference type="GO" id="GO:0005762">
    <property type="term" value="C:mitochondrial large ribosomal subunit"/>
    <property type="evidence" value="ECO:0007669"/>
    <property type="project" value="TreeGrafter"/>
</dbReference>
<dbReference type="Gene3D" id="3.30.160.20">
    <property type="match status" value="1"/>
</dbReference>
<keyword evidence="6" id="KW-0809">Transit peptide</keyword>
<evidence type="ECO:0000256" key="14">
    <source>
        <dbReference type="SAM" id="MobiDB-lite"/>
    </source>
</evidence>
<dbReference type="FunFam" id="1.10.1520.10:FF:000010">
    <property type="entry name" value="39S ribosomal protein L44, mitochondrial"/>
    <property type="match status" value="1"/>
</dbReference>
<evidence type="ECO:0000256" key="8">
    <source>
        <dbReference type="ARBA" id="ARBA00023128"/>
    </source>
</evidence>
<dbReference type="GO" id="GO:0070125">
    <property type="term" value="P:mitochondrial translational elongation"/>
    <property type="evidence" value="ECO:0007669"/>
    <property type="project" value="TreeGrafter"/>
</dbReference>
<accession>A0A6J2VNX3</accession>
<dbReference type="PANTHER" id="PTHR11207:SF5">
    <property type="entry name" value="LARGE RIBOSOMAL SUBUNIT PROTEIN ML44"/>
    <property type="match status" value="1"/>
</dbReference>
<dbReference type="InterPro" id="IPR055189">
    <property type="entry name" value="RM44_endonuclase"/>
</dbReference>
<dbReference type="PANTHER" id="PTHR11207">
    <property type="entry name" value="RIBONUCLEASE III"/>
    <property type="match status" value="1"/>
</dbReference>
<dbReference type="Proteomes" id="UP000504632">
    <property type="component" value="Chromosome 6"/>
</dbReference>
<evidence type="ECO:0000256" key="5">
    <source>
        <dbReference type="ARBA" id="ARBA00022884"/>
    </source>
</evidence>
<evidence type="ECO:0000256" key="12">
    <source>
        <dbReference type="ARBA" id="ARBA00059807"/>
    </source>
</evidence>